<dbReference type="AlphaFoldDB" id="A0AAV7T8A9"/>
<evidence type="ECO:0000313" key="2">
    <source>
        <dbReference type="Proteomes" id="UP001066276"/>
    </source>
</evidence>
<comment type="caution">
    <text evidence="1">The sequence shown here is derived from an EMBL/GenBank/DDBJ whole genome shotgun (WGS) entry which is preliminary data.</text>
</comment>
<dbReference type="Proteomes" id="UP001066276">
    <property type="component" value="Chromosome 4_1"/>
</dbReference>
<dbReference type="EMBL" id="JANPWB010000007">
    <property type="protein sequence ID" value="KAJ1172425.1"/>
    <property type="molecule type" value="Genomic_DNA"/>
</dbReference>
<sequence>MLVLQFGHSSTQKPFTVRAEHLLLQPGPGSYCYMLFISPTAHRGQHPGPEVCLWSSVSTQVCRGAGRC</sequence>
<accession>A0AAV7T8A9</accession>
<protein>
    <submittedName>
        <fullName evidence="1">Uncharacterized protein</fullName>
    </submittedName>
</protein>
<keyword evidence="2" id="KW-1185">Reference proteome</keyword>
<proteinExistence type="predicted"/>
<name>A0AAV7T8A9_PLEWA</name>
<gene>
    <name evidence="1" type="ORF">NDU88_004272</name>
</gene>
<organism evidence="1 2">
    <name type="scientific">Pleurodeles waltl</name>
    <name type="common">Iberian ribbed newt</name>
    <dbReference type="NCBI Taxonomy" id="8319"/>
    <lineage>
        <taxon>Eukaryota</taxon>
        <taxon>Metazoa</taxon>
        <taxon>Chordata</taxon>
        <taxon>Craniata</taxon>
        <taxon>Vertebrata</taxon>
        <taxon>Euteleostomi</taxon>
        <taxon>Amphibia</taxon>
        <taxon>Batrachia</taxon>
        <taxon>Caudata</taxon>
        <taxon>Salamandroidea</taxon>
        <taxon>Salamandridae</taxon>
        <taxon>Pleurodelinae</taxon>
        <taxon>Pleurodeles</taxon>
    </lineage>
</organism>
<reference evidence="1" key="1">
    <citation type="journal article" date="2022" name="bioRxiv">
        <title>Sequencing and chromosome-scale assembly of the giantPleurodeles waltlgenome.</title>
        <authorList>
            <person name="Brown T."/>
            <person name="Elewa A."/>
            <person name="Iarovenko S."/>
            <person name="Subramanian E."/>
            <person name="Araus A.J."/>
            <person name="Petzold A."/>
            <person name="Susuki M."/>
            <person name="Suzuki K.-i.T."/>
            <person name="Hayashi T."/>
            <person name="Toyoda A."/>
            <person name="Oliveira C."/>
            <person name="Osipova E."/>
            <person name="Leigh N.D."/>
            <person name="Simon A."/>
            <person name="Yun M.H."/>
        </authorList>
    </citation>
    <scope>NUCLEOTIDE SEQUENCE</scope>
    <source>
        <strain evidence="1">20211129_DDA</strain>
        <tissue evidence="1">Liver</tissue>
    </source>
</reference>
<evidence type="ECO:0000313" key="1">
    <source>
        <dbReference type="EMBL" id="KAJ1172425.1"/>
    </source>
</evidence>